<feature type="domain" description="Manganese/iron superoxide dismutase N-terminal" evidence="6">
    <location>
        <begin position="140"/>
        <end position="219"/>
    </location>
</feature>
<dbReference type="FunFam" id="3.55.40.20:FF:000004">
    <property type="entry name" value="Superoxide dismutase [Fe]"/>
    <property type="match status" value="1"/>
</dbReference>
<keyword evidence="9" id="KW-1185">Reference proteome</keyword>
<comment type="similarity">
    <text evidence="1">Belongs to the iron/manganese superoxide dismutase family.</text>
</comment>
<dbReference type="SUPFAM" id="SSF54719">
    <property type="entry name" value="Fe,Mn superoxide dismutase (SOD), C-terminal domain"/>
    <property type="match status" value="1"/>
</dbReference>
<feature type="domain" description="Manganese/iron superoxide dismutase C-terminal" evidence="7">
    <location>
        <begin position="227"/>
        <end position="329"/>
    </location>
</feature>
<feature type="region of interest" description="Disordered" evidence="5">
    <location>
        <begin position="84"/>
        <end position="119"/>
    </location>
</feature>
<dbReference type="KEGG" id="blr:BRLA_c012050"/>
<dbReference type="GO" id="GO:0046872">
    <property type="term" value="F:metal ion binding"/>
    <property type="evidence" value="ECO:0007669"/>
    <property type="project" value="UniProtKB-KW"/>
</dbReference>
<evidence type="ECO:0000256" key="1">
    <source>
        <dbReference type="ARBA" id="ARBA00008714"/>
    </source>
</evidence>
<dbReference type="PRINTS" id="PR01703">
    <property type="entry name" value="MNSODISMTASE"/>
</dbReference>
<dbReference type="Gene3D" id="1.10.287.990">
    <property type="entry name" value="Fe,Mn superoxide dismutase (SOD) domain"/>
    <property type="match status" value="1"/>
</dbReference>
<evidence type="ECO:0000259" key="6">
    <source>
        <dbReference type="Pfam" id="PF00081"/>
    </source>
</evidence>
<sequence length="341" mass="40315">MNHQIQHLLDWSEWGRQWVDYLRQNPHCAEMKRDLHKFHVAFSEVGRKANYYQDKEDREEQISKLASQAEDIQRHFHDLLRLVQNRKTEEENKEEEKQANSNKRGRFQRHPRVEQPSPPAIVPVVSEANFSNTAVPIGGHTLPPLPYSYDALEPYIDEETMRIHHDILHRNYVNNLNKAEKMMAQARETGNFDLIKFWEGEAAFNGAGHYLHTIFWFVMRPDGGGMPTGELASHINSYFGSFDKFKQHFSQAAEKVEGGGWAILVWSPRSHRLEILQAEKHQNLSQWDVVPLLALDVWEHAYFLSYRSQRADYIKAWWNIVNWEEVENRFRQASRLRWKPF</sequence>
<dbReference type="Proteomes" id="UP000005850">
    <property type="component" value="Chromosome"/>
</dbReference>
<evidence type="ECO:0000259" key="7">
    <source>
        <dbReference type="Pfam" id="PF02777"/>
    </source>
</evidence>
<evidence type="ECO:0000256" key="5">
    <source>
        <dbReference type="SAM" id="MobiDB-lite"/>
    </source>
</evidence>
<dbReference type="HOGENOM" id="CLU_031625_5_1_9"/>
<dbReference type="RefSeq" id="WP_003334903.1">
    <property type="nucleotide sequence ID" value="NZ_CP007806.1"/>
</dbReference>
<protein>
    <recommendedName>
        <fullName evidence="2">superoxide dismutase</fullName>
        <ecNumber evidence="2">1.15.1.1</ecNumber>
    </recommendedName>
</protein>
<dbReference type="Pfam" id="PF02777">
    <property type="entry name" value="Sod_Fe_C"/>
    <property type="match status" value="1"/>
</dbReference>
<evidence type="ECO:0000256" key="3">
    <source>
        <dbReference type="ARBA" id="ARBA00022723"/>
    </source>
</evidence>
<accession>A0A075R7I0</accession>
<dbReference type="SUPFAM" id="SSF46609">
    <property type="entry name" value="Fe,Mn superoxide dismutase (SOD), N-terminal domain"/>
    <property type="match status" value="1"/>
</dbReference>
<dbReference type="PANTHER" id="PTHR11404">
    <property type="entry name" value="SUPEROXIDE DISMUTASE 2"/>
    <property type="match status" value="1"/>
</dbReference>
<gene>
    <name evidence="8" type="ORF">BRLA_c012050</name>
</gene>
<evidence type="ECO:0000313" key="8">
    <source>
        <dbReference type="EMBL" id="AIG25545.1"/>
    </source>
</evidence>
<feature type="compositionally biased region" description="Basic and acidic residues" evidence="5">
    <location>
        <begin position="84"/>
        <end position="98"/>
    </location>
</feature>
<dbReference type="AlphaFoldDB" id="A0A075R7I0"/>
<evidence type="ECO:0000256" key="4">
    <source>
        <dbReference type="ARBA" id="ARBA00023002"/>
    </source>
</evidence>
<dbReference type="PROSITE" id="PS00088">
    <property type="entry name" value="SOD_MN"/>
    <property type="match status" value="1"/>
</dbReference>
<dbReference type="InterPro" id="IPR019832">
    <property type="entry name" value="Mn/Fe_SOD_C"/>
</dbReference>
<dbReference type="InterPro" id="IPR001189">
    <property type="entry name" value="Mn/Fe_SOD"/>
</dbReference>
<dbReference type="InterPro" id="IPR036324">
    <property type="entry name" value="Mn/Fe_SOD_N_sf"/>
</dbReference>
<evidence type="ECO:0000256" key="2">
    <source>
        <dbReference type="ARBA" id="ARBA00012682"/>
    </source>
</evidence>
<dbReference type="GO" id="GO:0004784">
    <property type="term" value="F:superoxide dismutase activity"/>
    <property type="evidence" value="ECO:0007669"/>
    <property type="project" value="UniProtKB-EC"/>
</dbReference>
<dbReference type="eggNOG" id="COG0605">
    <property type="taxonomic scope" value="Bacteria"/>
</dbReference>
<dbReference type="InterPro" id="IPR019831">
    <property type="entry name" value="Mn/Fe_SOD_N"/>
</dbReference>
<reference evidence="8 9" key="1">
    <citation type="journal article" date="2011" name="J. Bacteriol.">
        <title>Genome sequence of Brevibacillus laterosporus LMG 15441, a pathogen of invertebrates.</title>
        <authorList>
            <person name="Djukic M."/>
            <person name="Poehlein A."/>
            <person name="Thurmer A."/>
            <person name="Daniel R."/>
        </authorList>
    </citation>
    <scope>NUCLEOTIDE SEQUENCE [LARGE SCALE GENOMIC DNA]</scope>
    <source>
        <strain evidence="8 9">LMG 15441</strain>
    </source>
</reference>
<keyword evidence="3" id="KW-0479">Metal-binding</keyword>
<proteinExistence type="inferred from homology"/>
<organism evidence="8 9">
    <name type="scientific">Brevibacillus laterosporus LMG 15441</name>
    <dbReference type="NCBI Taxonomy" id="1042163"/>
    <lineage>
        <taxon>Bacteria</taxon>
        <taxon>Bacillati</taxon>
        <taxon>Bacillota</taxon>
        <taxon>Bacilli</taxon>
        <taxon>Bacillales</taxon>
        <taxon>Paenibacillaceae</taxon>
        <taxon>Brevibacillus</taxon>
    </lineage>
</organism>
<dbReference type="Gene3D" id="3.55.40.20">
    <property type="entry name" value="Iron/manganese superoxide dismutase, C-terminal domain"/>
    <property type="match status" value="1"/>
</dbReference>
<dbReference type="PANTHER" id="PTHR11404:SF6">
    <property type="entry name" value="SUPEROXIDE DISMUTASE [MN], MITOCHONDRIAL"/>
    <property type="match status" value="1"/>
</dbReference>
<dbReference type="InterPro" id="IPR036314">
    <property type="entry name" value="SOD_C_sf"/>
</dbReference>
<dbReference type="InterPro" id="IPR019833">
    <property type="entry name" value="Mn/Fe_SOD_BS"/>
</dbReference>
<dbReference type="STRING" id="1042163.BRLA_c012050"/>
<evidence type="ECO:0000313" key="9">
    <source>
        <dbReference type="Proteomes" id="UP000005850"/>
    </source>
</evidence>
<dbReference type="InterPro" id="IPR050265">
    <property type="entry name" value="Fe/Mn_Superoxide_Dismutase"/>
</dbReference>
<dbReference type="EMBL" id="CP007806">
    <property type="protein sequence ID" value="AIG25545.1"/>
    <property type="molecule type" value="Genomic_DNA"/>
</dbReference>
<dbReference type="Pfam" id="PF00081">
    <property type="entry name" value="Sod_Fe_N"/>
    <property type="match status" value="1"/>
</dbReference>
<dbReference type="EC" id="1.15.1.1" evidence="2"/>
<keyword evidence="4 8" id="KW-0560">Oxidoreductase</keyword>
<name>A0A075R7I0_BRELA</name>